<accession>A0A915HMW5</accession>
<sequence length="192" mass="20251">MTSKKSSRDAAPVGDKGQGGTIKSDAKKTFIEAKSAKKIVAVKETKLASVASEPAKTIGSSGTDHSSKTSETKSAATAKVKSSMTTDEPKRSKLSPPVKRFQLFKRSTRTKSLAIAAAPAAQKSTTSEKIADHEAATMSHRKVEIVKKVKKSSSTKAKKSGKSTKSVRDVSKSSKKASKKSAAATPPSEEYH</sequence>
<feature type="compositionally biased region" description="Basic residues" evidence="1">
    <location>
        <begin position="148"/>
        <end position="162"/>
    </location>
</feature>
<evidence type="ECO:0000313" key="2">
    <source>
        <dbReference type="Proteomes" id="UP000887565"/>
    </source>
</evidence>
<keyword evidence="2" id="KW-1185">Reference proteome</keyword>
<feature type="compositionally biased region" description="Low complexity" evidence="1">
    <location>
        <begin position="72"/>
        <end position="86"/>
    </location>
</feature>
<dbReference type="WBParaSite" id="nRc.2.0.1.t03293-RA">
    <property type="protein sequence ID" value="nRc.2.0.1.t03293-RA"/>
    <property type="gene ID" value="nRc.2.0.1.g03293"/>
</dbReference>
<proteinExistence type="predicted"/>
<name>A0A915HMW5_ROMCU</name>
<evidence type="ECO:0000256" key="1">
    <source>
        <dbReference type="SAM" id="MobiDB-lite"/>
    </source>
</evidence>
<dbReference type="AlphaFoldDB" id="A0A915HMW5"/>
<organism evidence="2 3">
    <name type="scientific">Romanomermis culicivorax</name>
    <name type="common">Nematode worm</name>
    <dbReference type="NCBI Taxonomy" id="13658"/>
    <lineage>
        <taxon>Eukaryota</taxon>
        <taxon>Metazoa</taxon>
        <taxon>Ecdysozoa</taxon>
        <taxon>Nematoda</taxon>
        <taxon>Enoplea</taxon>
        <taxon>Dorylaimia</taxon>
        <taxon>Mermithida</taxon>
        <taxon>Mermithoidea</taxon>
        <taxon>Mermithidae</taxon>
        <taxon>Romanomermis</taxon>
    </lineage>
</organism>
<evidence type="ECO:0000313" key="3">
    <source>
        <dbReference type="WBParaSite" id="nRc.2.0.1.t03293-RA"/>
    </source>
</evidence>
<feature type="region of interest" description="Disordered" evidence="1">
    <location>
        <begin position="48"/>
        <end position="192"/>
    </location>
</feature>
<feature type="region of interest" description="Disordered" evidence="1">
    <location>
        <begin position="1"/>
        <end position="26"/>
    </location>
</feature>
<reference evidence="3" key="1">
    <citation type="submission" date="2022-11" db="UniProtKB">
        <authorList>
            <consortium name="WormBaseParasite"/>
        </authorList>
    </citation>
    <scope>IDENTIFICATION</scope>
</reference>
<protein>
    <submittedName>
        <fullName evidence="3">Uncharacterized protein</fullName>
    </submittedName>
</protein>
<feature type="compositionally biased region" description="Basic and acidic residues" evidence="1">
    <location>
        <begin position="129"/>
        <end position="147"/>
    </location>
</feature>
<dbReference type="Proteomes" id="UP000887565">
    <property type="component" value="Unplaced"/>
</dbReference>